<dbReference type="GO" id="GO:0004466">
    <property type="term" value="F:long-chain fatty acyl-CoA dehydrogenase activity"/>
    <property type="evidence" value="ECO:0007669"/>
    <property type="project" value="UniProtKB-EC"/>
</dbReference>
<keyword evidence="17" id="KW-1185">Reference proteome</keyword>
<comment type="caution">
    <text evidence="16">The sequence shown here is derived from an EMBL/GenBank/DDBJ whole genome shotgun (WGS) entry which is preliminary data.</text>
</comment>
<comment type="pathway">
    <text evidence="2">Lipid metabolism; fatty acid beta-oxidation.</text>
</comment>
<dbReference type="OrthoDB" id="9802447at2"/>
<organism evidence="16 17">
    <name type="scientific">Roseinatronobacter thiooxidans</name>
    <dbReference type="NCBI Taxonomy" id="121821"/>
    <lineage>
        <taxon>Bacteria</taxon>
        <taxon>Pseudomonadati</taxon>
        <taxon>Pseudomonadota</taxon>
        <taxon>Alphaproteobacteria</taxon>
        <taxon>Rhodobacterales</taxon>
        <taxon>Paracoccaceae</taxon>
        <taxon>Roseinatronobacter</taxon>
    </lineage>
</organism>
<evidence type="ECO:0000256" key="8">
    <source>
        <dbReference type="ARBA" id="ARBA00022827"/>
    </source>
</evidence>
<keyword evidence="8" id="KW-0274">FAD</keyword>
<evidence type="ECO:0000256" key="1">
    <source>
        <dbReference type="ARBA" id="ARBA00001974"/>
    </source>
</evidence>
<proteinExistence type="inferred from homology"/>
<evidence type="ECO:0000256" key="7">
    <source>
        <dbReference type="ARBA" id="ARBA00022630"/>
    </source>
</evidence>
<dbReference type="STRING" id="121821.GCA_001870675_00186"/>
<dbReference type="InterPro" id="IPR036250">
    <property type="entry name" value="AcylCo_DH-like_C"/>
</dbReference>
<dbReference type="Proteomes" id="UP000249364">
    <property type="component" value="Unassembled WGS sequence"/>
</dbReference>
<comment type="similarity">
    <text evidence="3">Belongs to the acyl-CoA dehydrogenase family.</text>
</comment>
<dbReference type="GO" id="GO:0070991">
    <property type="term" value="F:medium-chain fatty acyl-CoA dehydrogenase activity"/>
    <property type="evidence" value="ECO:0007669"/>
    <property type="project" value="UniProtKB-EC"/>
</dbReference>
<feature type="domain" description="Acyl-CoA dehydrogenase/oxidase N-terminal" evidence="14">
    <location>
        <begin position="88"/>
        <end position="173"/>
    </location>
</feature>
<dbReference type="Gene3D" id="1.10.540.10">
    <property type="entry name" value="Acyl-CoA dehydrogenase/oxidase, N-terminal domain"/>
    <property type="match status" value="1"/>
</dbReference>
<dbReference type="PANTHER" id="PTHR48083:SF33">
    <property type="entry name" value="ACYL-COENZYME A DEHYDROGENASE"/>
    <property type="match status" value="1"/>
</dbReference>
<name>A0A2W7QEK7_9RHOB</name>
<sequence length="754" mass="81016">MSSLRKKHLTKPIFHWAKGAMPSLSQTEREALEAGETWWDAELMSGNPDWKKLLATPAPALTEAEQAFLDGPCVKLCTMLDDWAINRTDGDLPAPVWEFMRENRFFGLIIARDYGGLGFSAFAHSEVVRRVSMASIPAAVTVMVPNSLGPGELLHLFGTDAQKDHWLPRLADGRELPAFGLTSDEAGSDASAMVDTGVVCRGQWQGKEVLGIRLNWSKRYITLAPVCTILGLAFKLQDPDGLLGDTPDPGITCALVPTDLPGVETGRRHIPSGTMFQNGPTTGKDVFIPVDNIIGGPEQAGKGWLMLMSALAAGRGVSLPSLACAGTTLAAHSSGAYARVREQFNLPIAKFGGIQEPLARLAANAYAVNAARHLTCAGLDEGRALSVISALMKYSATDRMRASIDDAMDIHAGKAVIDGPMNYLSANYRAVPIGITVEGANIVTRSLMVFGQGAIRAHPHLLDEILALENGQEDAGLAAFDTHFWRHVGHSIRTVGRSFGRALTGARFAPAPPKATEARDAPLYRELARWSAAYAITADMAFLTIGGGLKRMEMLSGRMADILSELYITSAVLKHWQDQGRQAEDFDLVAYCAQSSFARISALLDDTIANFPARGAALLLRVITRPRAVGRAPSDALTARCAALISEDGPTRDRLGRELTGPGQTAGIVALNDAYRKTIAAEGLRKRLRELGMTPTDAFKAGLLTQAEKTQLDDLAHAVAKVVAVDDFSPEDFAAMLPTPEHAHRTHPKPEAAE</sequence>
<dbReference type="Pfam" id="PF02770">
    <property type="entry name" value="Acyl-CoA_dh_M"/>
    <property type="match status" value="1"/>
</dbReference>
<dbReference type="PANTHER" id="PTHR48083">
    <property type="entry name" value="MEDIUM-CHAIN SPECIFIC ACYL-COA DEHYDROGENASE, MITOCHONDRIAL-RELATED"/>
    <property type="match status" value="1"/>
</dbReference>
<dbReference type="InterPro" id="IPR046373">
    <property type="entry name" value="Acyl-CoA_Oxase/DH_mid-dom_sf"/>
</dbReference>
<dbReference type="RefSeq" id="WP_071468067.1">
    <property type="nucleotide sequence ID" value="NZ_MEHT01000001.1"/>
</dbReference>
<evidence type="ECO:0000259" key="14">
    <source>
        <dbReference type="Pfam" id="PF02771"/>
    </source>
</evidence>
<evidence type="ECO:0000256" key="2">
    <source>
        <dbReference type="ARBA" id="ARBA00005005"/>
    </source>
</evidence>
<protein>
    <recommendedName>
        <fullName evidence="6">Acyl-coenzyme A dehydrogenase</fullName>
        <ecNumber evidence="4">1.3.8.7</ecNumber>
        <ecNumber evidence="5">1.3.8.8</ecNumber>
    </recommendedName>
</protein>
<dbReference type="Pfam" id="PF09317">
    <property type="entry name" value="ACDH_C"/>
    <property type="match status" value="1"/>
</dbReference>
<dbReference type="Gene3D" id="1.20.140.10">
    <property type="entry name" value="Butyryl-CoA Dehydrogenase, subunit A, domain 3"/>
    <property type="match status" value="1"/>
</dbReference>
<dbReference type="EC" id="1.3.8.8" evidence="5"/>
<evidence type="ECO:0000259" key="13">
    <source>
        <dbReference type="Pfam" id="PF02770"/>
    </source>
</evidence>
<dbReference type="InterPro" id="IPR037069">
    <property type="entry name" value="AcylCoA_DH/ox_N_sf"/>
</dbReference>
<dbReference type="InterPro" id="IPR009100">
    <property type="entry name" value="AcylCoA_DH/oxidase_NM_dom_sf"/>
</dbReference>
<accession>A0A2W7QEK7</accession>
<keyword evidence="9" id="KW-0560">Oxidoreductase</keyword>
<dbReference type="InterPro" id="IPR006091">
    <property type="entry name" value="Acyl-CoA_Oxase/DH_mid-dom"/>
</dbReference>
<dbReference type="Pfam" id="PF02771">
    <property type="entry name" value="Acyl-CoA_dh_N"/>
    <property type="match status" value="1"/>
</dbReference>
<evidence type="ECO:0000313" key="16">
    <source>
        <dbReference type="EMBL" id="PZX45836.1"/>
    </source>
</evidence>
<comment type="catalytic activity">
    <reaction evidence="10">
        <text>a medium-chain 2,3-saturated fatty acyl-CoA + oxidized [electron-transfer flavoprotein] + H(+) = a medium-chain (2E)-enoyl-CoA + reduced [electron-transfer flavoprotein]</text>
        <dbReference type="Rhea" id="RHEA:14477"/>
        <dbReference type="Rhea" id="RHEA-COMP:10685"/>
        <dbReference type="Rhea" id="RHEA-COMP:10686"/>
        <dbReference type="ChEBI" id="CHEBI:15378"/>
        <dbReference type="ChEBI" id="CHEBI:57692"/>
        <dbReference type="ChEBI" id="CHEBI:58307"/>
        <dbReference type="ChEBI" id="CHEBI:83723"/>
        <dbReference type="ChEBI" id="CHEBI:83726"/>
        <dbReference type="EC" id="1.3.8.7"/>
    </reaction>
</comment>
<dbReference type="InterPro" id="IPR050741">
    <property type="entry name" value="Acyl-CoA_dehydrogenase"/>
</dbReference>
<feature type="domain" description="Acyl-CoA dehydrogenase/oxidase C-terminal" evidence="12">
    <location>
        <begin position="301"/>
        <end position="447"/>
    </location>
</feature>
<dbReference type="InterPro" id="IPR009075">
    <property type="entry name" value="AcylCo_DH/oxidase_C"/>
</dbReference>
<evidence type="ECO:0000256" key="4">
    <source>
        <dbReference type="ARBA" id="ARBA00012033"/>
    </source>
</evidence>
<dbReference type="SUPFAM" id="SSF47203">
    <property type="entry name" value="Acyl-CoA dehydrogenase C-terminal domain-like"/>
    <property type="match status" value="1"/>
</dbReference>
<dbReference type="NCBIfam" id="NF007000">
    <property type="entry name" value="PRK09463.1"/>
    <property type="match status" value="1"/>
</dbReference>
<evidence type="ECO:0000256" key="5">
    <source>
        <dbReference type="ARBA" id="ARBA00012040"/>
    </source>
</evidence>
<evidence type="ECO:0000256" key="10">
    <source>
        <dbReference type="ARBA" id="ARBA00047882"/>
    </source>
</evidence>
<reference evidence="16 17" key="1">
    <citation type="submission" date="2018-06" db="EMBL/GenBank/DDBJ databases">
        <title>Genomic Encyclopedia of Archaeal and Bacterial Type Strains, Phase II (KMG-II): from individual species to whole genera.</title>
        <authorList>
            <person name="Goeker M."/>
        </authorList>
    </citation>
    <scope>NUCLEOTIDE SEQUENCE [LARGE SCALE GENOMIC DNA]</scope>
    <source>
        <strain evidence="16 17">DSM 13087</strain>
    </source>
</reference>
<gene>
    <name evidence="16" type="ORF">LY56_01397</name>
</gene>
<dbReference type="InterPro" id="IPR013786">
    <property type="entry name" value="AcylCoA_DH/ox_N"/>
</dbReference>
<evidence type="ECO:0000259" key="15">
    <source>
        <dbReference type="Pfam" id="PF09317"/>
    </source>
</evidence>
<dbReference type="AlphaFoldDB" id="A0A2W7QEK7"/>
<dbReference type="Gene3D" id="2.40.110.10">
    <property type="entry name" value="Butyryl-CoA Dehydrogenase, subunit A, domain 2"/>
    <property type="match status" value="1"/>
</dbReference>
<evidence type="ECO:0000256" key="9">
    <source>
        <dbReference type="ARBA" id="ARBA00023002"/>
    </source>
</evidence>
<dbReference type="GO" id="GO:0050660">
    <property type="term" value="F:flavin adenine dinucleotide binding"/>
    <property type="evidence" value="ECO:0007669"/>
    <property type="project" value="InterPro"/>
</dbReference>
<comment type="cofactor">
    <cofactor evidence="1">
        <name>FAD</name>
        <dbReference type="ChEBI" id="CHEBI:57692"/>
    </cofactor>
</comment>
<keyword evidence="7" id="KW-0285">Flavoprotein</keyword>
<dbReference type="EC" id="1.3.8.7" evidence="4"/>
<dbReference type="GO" id="GO:0033539">
    <property type="term" value="P:fatty acid beta-oxidation using acyl-CoA dehydrogenase"/>
    <property type="evidence" value="ECO:0007669"/>
    <property type="project" value="InterPro"/>
</dbReference>
<feature type="domain" description="Acyl-CoA dehydrogenase C-terminal bacterial-type" evidence="15">
    <location>
        <begin position="455"/>
        <end position="728"/>
    </location>
</feature>
<dbReference type="Pfam" id="PF00441">
    <property type="entry name" value="Acyl-CoA_dh_1"/>
    <property type="match status" value="1"/>
</dbReference>
<evidence type="ECO:0000256" key="3">
    <source>
        <dbReference type="ARBA" id="ARBA00009347"/>
    </source>
</evidence>
<dbReference type="EMBL" id="QKZQ01000005">
    <property type="protein sequence ID" value="PZX45836.1"/>
    <property type="molecule type" value="Genomic_DNA"/>
</dbReference>
<feature type="domain" description="Acyl-CoA oxidase/dehydrogenase middle" evidence="13">
    <location>
        <begin position="178"/>
        <end position="275"/>
    </location>
</feature>
<dbReference type="GO" id="GO:0005737">
    <property type="term" value="C:cytoplasm"/>
    <property type="evidence" value="ECO:0007669"/>
    <property type="project" value="TreeGrafter"/>
</dbReference>
<dbReference type="NCBIfam" id="NF009586">
    <property type="entry name" value="PRK13026.1"/>
    <property type="match status" value="1"/>
</dbReference>
<evidence type="ECO:0000256" key="11">
    <source>
        <dbReference type="ARBA" id="ARBA00049247"/>
    </source>
</evidence>
<comment type="catalytic activity">
    <reaction evidence="11">
        <text>a long-chain 2,3-saturated fatty acyl-CoA + oxidized [electron-transfer flavoprotein] + H(+) = a long-chain (2E)-enoyl-CoA + reduced [electron-transfer flavoprotein]</text>
        <dbReference type="Rhea" id="RHEA:17721"/>
        <dbReference type="Rhea" id="RHEA-COMP:10685"/>
        <dbReference type="Rhea" id="RHEA-COMP:10686"/>
        <dbReference type="ChEBI" id="CHEBI:15378"/>
        <dbReference type="ChEBI" id="CHEBI:57692"/>
        <dbReference type="ChEBI" id="CHEBI:58307"/>
        <dbReference type="ChEBI" id="CHEBI:83721"/>
        <dbReference type="ChEBI" id="CHEBI:83727"/>
        <dbReference type="EC" id="1.3.8.8"/>
    </reaction>
</comment>
<evidence type="ECO:0000256" key="6">
    <source>
        <dbReference type="ARBA" id="ARBA00020144"/>
    </source>
</evidence>
<evidence type="ECO:0000259" key="12">
    <source>
        <dbReference type="Pfam" id="PF00441"/>
    </source>
</evidence>
<dbReference type="SUPFAM" id="SSF56645">
    <property type="entry name" value="Acyl-CoA dehydrogenase NM domain-like"/>
    <property type="match status" value="1"/>
</dbReference>
<dbReference type="FunFam" id="1.20.140.10:FF:000009">
    <property type="entry name" value="Acyl-CoA dehydrogenase"/>
    <property type="match status" value="1"/>
</dbReference>
<dbReference type="InterPro" id="IPR015396">
    <property type="entry name" value="FadE_C"/>
</dbReference>
<dbReference type="UniPathway" id="UPA00659"/>
<evidence type="ECO:0000313" key="17">
    <source>
        <dbReference type="Proteomes" id="UP000249364"/>
    </source>
</evidence>